<accession>A0A2Z3H9D9</accession>
<dbReference type="KEGG" id="gog:C1280_15740"/>
<evidence type="ECO:0000313" key="2">
    <source>
        <dbReference type="Proteomes" id="UP000245802"/>
    </source>
</evidence>
<sequence>MALREVSRLVELLTGVTLTRLQCSPRGTCLDLSVSDPQSLAWLAHDMCANDVRFLATVDWCRLSCRGTLRAEPGDIVYQAEFPGPREAGPGESPTALQILGIGLTHELRDRGTLKEQEATWLLELFHNRAER</sequence>
<reference evidence="1 2" key="1">
    <citation type="submission" date="2018-01" db="EMBL/GenBank/DDBJ databases">
        <title>G. obscuriglobus.</title>
        <authorList>
            <person name="Franke J."/>
            <person name="Blomberg W."/>
            <person name="Selmecki A."/>
        </authorList>
    </citation>
    <scope>NUCLEOTIDE SEQUENCE [LARGE SCALE GENOMIC DNA]</scope>
    <source>
        <strain evidence="1 2">DSM 5831</strain>
    </source>
</reference>
<protein>
    <submittedName>
        <fullName evidence="1">Uncharacterized protein</fullName>
    </submittedName>
</protein>
<evidence type="ECO:0000313" key="1">
    <source>
        <dbReference type="EMBL" id="AWM38294.1"/>
    </source>
</evidence>
<proteinExistence type="predicted"/>
<keyword evidence="2" id="KW-1185">Reference proteome</keyword>
<dbReference type="AlphaFoldDB" id="A0A2Z3H9D9"/>
<gene>
    <name evidence="1" type="ORF">C1280_15740</name>
</gene>
<organism evidence="1 2">
    <name type="scientific">Gemmata obscuriglobus</name>
    <dbReference type="NCBI Taxonomy" id="114"/>
    <lineage>
        <taxon>Bacteria</taxon>
        <taxon>Pseudomonadati</taxon>
        <taxon>Planctomycetota</taxon>
        <taxon>Planctomycetia</taxon>
        <taxon>Gemmatales</taxon>
        <taxon>Gemmataceae</taxon>
        <taxon>Gemmata</taxon>
    </lineage>
</organism>
<name>A0A2Z3H9D9_9BACT</name>
<dbReference type="EMBL" id="CP025958">
    <property type="protein sequence ID" value="AWM38294.1"/>
    <property type="molecule type" value="Genomic_DNA"/>
</dbReference>
<dbReference type="Proteomes" id="UP000245802">
    <property type="component" value="Chromosome"/>
</dbReference>